<evidence type="ECO:0000259" key="1">
    <source>
        <dbReference type="Pfam" id="PF13456"/>
    </source>
</evidence>
<proteinExistence type="predicted"/>
<dbReference type="InterPro" id="IPR012337">
    <property type="entry name" value="RNaseH-like_sf"/>
</dbReference>
<dbReference type="AlphaFoldDB" id="A0A7J9BFA8"/>
<dbReference type="InterPro" id="IPR036397">
    <property type="entry name" value="RNaseH_sf"/>
</dbReference>
<dbReference type="Pfam" id="PF13456">
    <property type="entry name" value="RVT_3"/>
    <property type="match status" value="1"/>
</dbReference>
<dbReference type="GO" id="GO:0003676">
    <property type="term" value="F:nucleic acid binding"/>
    <property type="evidence" value="ECO:0007669"/>
    <property type="project" value="InterPro"/>
</dbReference>
<sequence length="381" mass="42894">MATLAQSVLLVIPSYFMQSMLIPKGHCEKVEHLVHQFVWGSSSSGRKVALVLCAKYGVANRMLETLSRSRCSFLWRALTKPNLDLECLLSDMVSNNGTWNLDLFRLWLLEIVIQKIIRVPPPHSTASVDMIIWRGSPTSSFSVKSVYGKLRKSSCKPKEDVWKIPFKCQGPQRVRFFIWLALKQRLLTNMERVQRGLSDRSTCGVCGHIIEDALHAIRDCLGKNHNLFIFQGTYWSSNDTIKVSYSWAEQFMMTTRGPTSSFQIPFSCSKLSESWVYLNTDGSVKLEDGSATAGGIVQNRNGKWIFGFNRFLGSCSVSEAEVWGILDGLGFLINQGYDKWSICHIPREENQEVDSLVKLAHVGSQGLQVFEVSSYGELGSL</sequence>
<protein>
    <recommendedName>
        <fullName evidence="5">Reverse transcriptase zinc-binding domain-containing protein</fullName>
    </recommendedName>
</protein>
<accession>A0A7J9BFA8</accession>
<dbReference type="InterPro" id="IPR002156">
    <property type="entry name" value="RNaseH_domain"/>
</dbReference>
<dbReference type="EMBL" id="JABEZY010000002">
    <property type="protein sequence ID" value="MBA0734574.1"/>
    <property type="molecule type" value="Genomic_DNA"/>
</dbReference>
<reference evidence="3 4" key="1">
    <citation type="journal article" date="2019" name="Genome Biol. Evol.">
        <title>Insights into the evolution of the New World diploid cottons (Gossypium, subgenus Houzingenia) based on genome sequencing.</title>
        <authorList>
            <person name="Grover C.E."/>
            <person name="Arick M.A. 2nd"/>
            <person name="Thrash A."/>
            <person name="Conover J.L."/>
            <person name="Sanders W.S."/>
            <person name="Peterson D.G."/>
            <person name="Frelichowski J.E."/>
            <person name="Scheffler J.A."/>
            <person name="Scheffler B.E."/>
            <person name="Wendel J.F."/>
        </authorList>
    </citation>
    <scope>NUCLEOTIDE SEQUENCE [LARGE SCALE GENOMIC DNA]</scope>
    <source>
        <strain evidence="3">5</strain>
        <tissue evidence="3">Leaf</tissue>
    </source>
</reference>
<organism evidence="3 4">
    <name type="scientific">Gossypium gossypioides</name>
    <name type="common">Mexican cotton</name>
    <name type="synonym">Selera gossypioides</name>
    <dbReference type="NCBI Taxonomy" id="34282"/>
    <lineage>
        <taxon>Eukaryota</taxon>
        <taxon>Viridiplantae</taxon>
        <taxon>Streptophyta</taxon>
        <taxon>Embryophyta</taxon>
        <taxon>Tracheophyta</taxon>
        <taxon>Spermatophyta</taxon>
        <taxon>Magnoliopsida</taxon>
        <taxon>eudicotyledons</taxon>
        <taxon>Gunneridae</taxon>
        <taxon>Pentapetalae</taxon>
        <taxon>rosids</taxon>
        <taxon>malvids</taxon>
        <taxon>Malvales</taxon>
        <taxon>Malvaceae</taxon>
        <taxon>Malvoideae</taxon>
        <taxon>Gossypium</taxon>
    </lineage>
</organism>
<evidence type="ECO:0000313" key="3">
    <source>
        <dbReference type="EMBL" id="MBA0734574.1"/>
    </source>
</evidence>
<dbReference type="OrthoDB" id="1752219at2759"/>
<dbReference type="Proteomes" id="UP000593579">
    <property type="component" value="Unassembled WGS sequence"/>
</dbReference>
<keyword evidence="4" id="KW-1185">Reference proteome</keyword>
<feature type="non-terminal residue" evidence="3">
    <location>
        <position position="381"/>
    </location>
</feature>
<dbReference type="PANTHER" id="PTHR47723">
    <property type="entry name" value="OS05G0353850 PROTEIN"/>
    <property type="match status" value="1"/>
</dbReference>
<dbReference type="GO" id="GO:0004523">
    <property type="term" value="F:RNA-DNA hybrid ribonuclease activity"/>
    <property type="evidence" value="ECO:0007669"/>
    <property type="project" value="InterPro"/>
</dbReference>
<evidence type="ECO:0000259" key="2">
    <source>
        <dbReference type="Pfam" id="PF13966"/>
    </source>
</evidence>
<gene>
    <name evidence="3" type="ORF">Gogos_018474</name>
</gene>
<dbReference type="InterPro" id="IPR026960">
    <property type="entry name" value="RVT-Znf"/>
</dbReference>
<dbReference type="CDD" id="cd06222">
    <property type="entry name" value="RNase_H_like"/>
    <property type="match status" value="1"/>
</dbReference>
<dbReference type="Pfam" id="PF13966">
    <property type="entry name" value="zf-RVT"/>
    <property type="match status" value="1"/>
</dbReference>
<dbReference type="Gene3D" id="3.30.420.10">
    <property type="entry name" value="Ribonuclease H-like superfamily/Ribonuclease H"/>
    <property type="match status" value="1"/>
</dbReference>
<dbReference type="InterPro" id="IPR053151">
    <property type="entry name" value="RNase_H-like"/>
</dbReference>
<feature type="domain" description="RNase H type-1" evidence="1">
    <location>
        <begin position="279"/>
        <end position="339"/>
    </location>
</feature>
<evidence type="ECO:0008006" key="5">
    <source>
        <dbReference type="Google" id="ProtNLM"/>
    </source>
</evidence>
<comment type="caution">
    <text evidence="3">The sequence shown here is derived from an EMBL/GenBank/DDBJ whole genome shotgun (WGS) entry which is preliminary data.</text>
</comment>
<name>A0A7J9BFA8_GOSGO</name>
<dbReference type="InterPro" id="IPR044730">
    <property type="entry name" value="RNase_H-like_dom_plant"/>
</dbReference>
<evidence type="ECO:0000313" key="4">
    <source>
        <dbReference type="Proteomes" id="UP000593579"/>
    </source>
</evidence>
<feature type="domain" description="Reverse transcriptase zinc-binding" evidence="2">
    <location>
        <begin position="141"/>
        <end position="220"/>
    </location>
</feature>
<dbReference type="SUPFAM" id="SSF53098">
    <property type="entry name" value="Ribonuclease H-like"/>
    <property type="match status" value="1"/>
</dbReference>
<dbReference type="PANTHER" id="PTHR47723:SF19">
    <property type="entry name" value="POLYNUCLEOTIDYL TRANSFERASE, RIBONUCLEASE H-LIKE SUPERFAMILY PROTEIN"/>
    <property type="match status" value="1"/>
</dbReference>